<name>A0AAX4HTS3_9BACT</name>
<sequence length="114" mass="13108">MDHSFEIVIKENIHSMFIGISGLIRKEDLHQFESTLLKIEAVKEISTFIFDLTLLEEAPLLVTSVLMLMQMEARKKGRVYCMPPLNHLKMELSKFGVIRDSETMPIEVPIFSPT</sequence>
<dbReference type="Proteomes" id="UP001324634">
    <property type="component" value="Chromosome"/>
</dbReference>
<reference evidence="1 2" key="1">
    <citation type="submission" date="2023-11" db="EMBL/GenBank/DDBJ databases">
        <title>Peredibacter starrii A3.12.</title>
        <authorList>
            <person name="Mitchell R.J."/>
        </authorList>
    </citation>
    <scope>NUCLEOTIDE SEQUENCE [LARGE SCALE GENOMIC DNA]</scope>
    <source>
        <strain evidence="1 2">A3.12</strain>
    </source>
</reference>
<evidence type="ECO:0000313" key="2">
    <source>
        <dbReference type="Proteomes" id="UP001324634"/>
    </source>
</evidence>
<accession>A0AAX4HTS3</accession>
<evidence type="ECO:0008006" key="3">
    <source>
        <dbReference type="Google" id="ProtNLM"/>
    </source>
</evidence>
<protein>
    <recommendedName>
        <fullName evidence="3">STAS domain-containing protein</fullName>
    </recommendedName>
</protein>
<dbReference type="KEGG" id="psti:SOO65_07700"/>
<keyword evidence="2" id="KW-1185">Reference proteome</keyword>
<dbReference type="AlphaFoldDB" id="A0AAX4HTS3"/>
<evidence type="ECO:0000313" key="1">
    <source>
        <dbReference type="EMBL" id="WPU66626.1"/>
    </source>
</evidence>
<dbReference type="EMBL" id="CP139487">
    <property type="protein sequence ID" value="WPU66626.1"/>
    <property type="molecule type" value="Genomic_DNA"/>
</dbReference>
<gene>
    <name evidence="1" type="ORF">SOO65_07700</name>
</gene>
<proteinExistence type="predicted"/>
<dbReference type="RefSeq" id="WP_321399029.1">
    <property type="nucleotide sequence ID" value="NZ_CP139487.1"/>
</dbReference>
<organism evidence="1 2">
    <name type="scientific">Peredibacter starrii</name>
    <dbReference type="NCBI Taxonomy" id="28202"/>
    <lineage>
        <taxon>Bacteria</taxon>
        <taxon>Pseudomonadati</taxon>
        <taxon>Bdellovibrionota</taxon>
        <taxon>Bacteriovoracia</taxon>
        <taxon>Bacteriovoracales</taxon>
        <taxon>Bacteriovoracaceae</taxon>
        <taxon>Peredibacter</taxon>
    </lineage>
</organism>